<reference evidence="7" key="1">
    <citation type="submission" date="2020-05" db="EMBL/GenBank/DDBJ databases">
        <authorList>
            <person name="Rincon C."/>
            <person name="Sanders R I."/>
            <person name="Robbins C."/>
            <person name="Chaturvedi A."/>
        </authorList>
    </citation>
    <scope>NUCLEOTIDE SEQUENCE</scope>
    <source>
        <strain evidence="7">CHB12</strain>
    </source>
</reference>
<protein>
    <recommendedName>
        <fullName evidence="6">Protein kinase domain-containing protein</fullName>
    </recommendedName>
</protein>
<dbReference type="PANTHER" id="PTHR46485">
    <property type="entry name" value="LIM DOMAIN KINASE 1"/>
    <property type="match status" value="1"/>
</dbReference>
<dbReference type="SMART" id="SM00219">
    <property type="entry name" value="TyrKc"/>
    <property type="match status" value="1"/>
</dbReference>
<evidence type="ECO:0000313" key="7">
    <source>
        <dbReference type="EMBL" id="CAB5369166.1"/>
    </source>
</evidence>
<feature type="domain" description="Protein kinase" evidence="6">
    <location>
        <begin position="1"/>
        <end position="117"/>
    </location>
</feature>
<dbReference type="GO" id="GO:0005737">
    <property type="term" value="C:cytoplasm"/>
    <property type="evidence" value="ECO:0007669"/>
    <property type="project" value="TreeGrafter"/>
</dbReference>
<dbReference type="AlphaFoldDB" id="A0A916EBB7"/>
<evidence type="ECO:0000256" key="4">
    <source>
        <dbReference type="ARBA" id="ARBA00022777"/>
    </source>
</evidence>
<dbReference type="EMBL" id="CAGKOT010000026">
    <property type="protein sequence ID" value="CAB5369166.1"/>
    <property type="molecule type" value="Genomic_DNA"/>
</dbReference>
<accession>A0A916EBB7</accession>
<organism evidence="7 8">
    <name type="scientific">Rhizophagus irregularis</name>
    <dbReference type="NCBI Taxonomy" id="588596"/>
    <lineage>
        <taxon>Eukaryota</taxon>
        <taxon>Fungi</taxon>
        <taxon>Fungi incertae sedis</taxon>
        <taxon>Mucoromycota</taxon>
        <taxon>Glomeromycotina</taxon>
        <taxon>Glomeromycetes</taxon>
        <taxon>Glomerales</taxon>
        <taxon>Glomeraceae</taxon>
        <taxon>Rhizophagus</taxon>
    </lineage>
</organism>
<dbReference type="InterPro" id="IPR000719">
    <property type="entry name" value="Prot_kinase_dom"/>
</dbReference>
<dbReference type="GO" id="GO:0004713">
    <property type="term" value="F:protein tyrosine kinase activity"/>
    <property type="evidence" value="ECO:0007669"/>
    <property type="project" value="InterPro"/>
</dbReference>
<dbReference type="PANTHER" id="PTHR46485:SF5">
    <property type="entry name" value="CENTER DIVIDER, ISOFORM A"/>
    <property type="match status" value="1"/>
</dbReference>
<dbReference type="PROSITE" id="PS50011">
    <property type="entry name" value="PROTEIN_KINASE_DOM"/>
    <property type="match status" value="1"/>
</dbReference>
<gene>
    <name evidence="7" type="ORF">CHRIB12_LOCUS12062</name>
</gene>
<dbReference type="OrthoDB" id="10261027at2759"/>
<dbReference type="InterPro" id="IPR050940">
    <property type="entry name" value="Actin_reg-Ser/Thr_kinase"/>
</dbReference>
<evidence type="ECO:0000313" key="8">
    <source>
        <dbReference type="Proteomes" id="UP000684084"/>
    </source>
</evidence>
<evidence type="ECO:0000259" key="6">
    <source>
        <dbReference type="PROSITE" id="PS50011"/>
    </source>
</evidence>
<dbReference type="GO" id="GO:0030036">
    <property type="term" value="P:actin cytoskeleton organization"/>
    <property type="evidence" value="ECO:0007669"/>
    <property type="project" value="TreeGrafter"/>
</dbReference>
<dbReference type="Proteomes" id="UP000684084">
    <property type="component" value="Unassembled WGS sequence"/>
</dbReference>
<keyword evidence="1" id="KW-0723">Serine/threonine-protein kinase</keyword>
<keyword evidence="4" id="KW-0418">Kinase</keyword>
<dbReference type="GO" id="GO:0005524">
    <property type="term" value="F:ATP binding"/>
    <property type="evidence" value="ECO:0007669"/>
    <property type="project" value="UniProtKB-KW"/>
</dbReference>
<proteinExistence type="predicted"/>
<evidence type="ECO:0000256" key="5">
    <source>
        <dbReference type="ARBA" id="ARBA00022840"/>
    </source>
</evidence>
<comment type="caution">
    <text evidence="7">The sequence shown here is derived from an EMBL/GenBank/DDBJ whole genome shotgun (WGS) entry which is preliminary data.</text>
</comment>
<keyword evidence="5" id="KW-0067">ATP-binding</keyword>
<evidence type="ECO:0000256" key="1">
    <source>
        <dbReference type="ARBA" id="ARBA00022527"/>
    </source>
</evidence>
<keyword evidence="2" id="KW-0808">Transferase</keyword>
<evidence type="ECO:0000256" key="3">
    <source>
        <dbReference type="ARBA" id="ARBA00022741"/>
    </source>
</evidence>
<dbReference type="GO" id="GO:0004674">
    <property type="term" value="F:protein serine/threonine kinase activity"/>
    <property type="evidence" value="ECO:0007669"/>
    <property type="project" value="UniProtKB-KW"/>
</dbReference>
<keyword evidence="3" id="KW-0547">Nucleotide-binding</keyword>
<name>A0A916EBB7_9GLOM</name>
<evidence type="ECO:0000256" key="2">
    <source>
        <dbReference type="ARBA" id="ARBA00022679"/>
    </source>
</evidence>
<dbReference type="GO" id="GO:0005634">
    <property type="term" value="C:nucleus"/>
    <property type="evidence" value="ECO:0007669"/>
    <property type="project" value="TreeGrafter"/>
</dbReference>
<sequence length="117" mass="13392">MEKFIKELKILRKVGFHPNINQFYGITRDPTSNNYPLQWSDKIRMASEIACGLKYLHSTKIIHRDLHAKNILVHNGTLMIADLGLAKELTIDGSSNSVVYGMPAYVEPQCYKYEFTS</sequence>
<dbReference type="InterPro" id="IPR020635">
    <property type="entry name" value="Tyr_kinase_cat_dom"/>
</dbReference>
<dbReference type="Pfam" id="PF00069">
    <property type="entry name" value="Pkinase"/>
    <property type="match status" value="1"/>
</dbReference>